<dbReference type="GO" id="GO:0006520">
    <property type="term" value="P:amino acid metabolic process"/>
    <property type="evidence" value="ECO:0007669"/>
    <property type="project" value="InterPro"/>
</dbReference>
<dbReference type="PANTHER" id="PTHR46383:SF3">
    <property type="entry name" value="ASPARTATE AMINOTRANSFERASE-RELATED"/>
    <property type="match status" value="1"/>
</dbReference>
<organism evidence="8 9">
    <name type="scientific">Methanobacterium lacus (strain AL-21)</name>
    <dbReference type="NCBI Taxonomy" id="877455"/>
    <lineage>
        <taxon>Archaea</taxon>
        <taxon>Methanobacteriati</taxon>
        <taxon>Methanobacteriota</taxon>
        <taxon>Methanomada group</taxon>
        <taxon>Methanobacteria</taxon>
        <taxon>Methanobacteriales</taxon>
        <taxon>Methanobacteriaceae</taxon>
        <taxon>Methanobacterium</taxon>
    </lineage>
</organism>
<dbReference type="SUPFAM" id="SSF53383">
    <property type="entry name" value="PLP-dependent transferases"/>
    <property type="match status" value="1"/>
</dbReference>
<dbReference type="InterPro" id="IPR015424">
    <property type="entry name" value="PyrdxlP-dep_Trfase"/>
</dbReference>
<keyword evidence="5 8" id="KW-0808">Transferase</keyword>
<evidence type="ECO:0000256" key="5">
    <source>
        <dbReference type="ARBA" id="ARBA00022679"/>
    </source>
</evidence>
<dbReference type="HOGENOM" id="CLU_017584_4_3_2"/>
<protein>
    <submittedName>
        <fullName evidence="8">Aspartate transaminase</fullName>
        <ecNumber evidence="8">2.6.1.1</ecNumber>
    </submittedName>
</protein>
<dbReference type="KEGG" id="mel:Metbo_0713"/>
<dbReference type="Gene3D" id="3.40.640.10">
    <property type="entry name" value="Type I PLP-dependent aspartate aminotransferase-like (Major domain)"/>
    <property type="match status" value="1"/>
</dbReference>
<evidence type="ECO:0000313" key="8">
    <source>
        <dbReference type="EMBL" id="ADZ08964.1"/>
    </source>
</evidence>
<comment type="cofactor">
    <cofactor evidence="1">
        <name>pyridoxal 5'-phosphate</name>
        <dbReference type="ChEBI" id="CHEBI:597326"/>
    </cofactor>
</comment>
<dbReference type="Pfam" id="PF00155">
    <property type="entry name" value="Aminotran_1_2"/>
    <property type="match status" value="1"/>
</dbReference>
<keyword evidence="4 8" id="KW-0032">Aminotransferase</keyword>
<reference evidence="8 9" key="2">
    <citation type="journal article" date="2014" name="Int. J. Syst. Evol. Microbiol.">
        <title>Methanobacterium paludis sp. nov. and a novel strain of Methanobacterium lacus isolated from northern peatlands.</title>
        <authorList>
            <person name="Cadillo-Quiroz H."/>
            <person name="Brauer S.L."/>
            <person name="Goodson N."/>
            <person name="Yavitt J.B."/>
            <person name="Zinder S.H."/>
        </authorList>
    </citation>
    <scope>NUCLEOTIDE SEQUENCE [LARGE SCALE GENOMIC DNA]</scope>
    <source>
        <strain evidence="8 9">AL-21</strain>
    </source>
</reference>
<dbReference type="Proteomes" id="UP000007490">
    <property type="component" value="Chromosome"/>
</dbReference>
<sequence>MVINMESSKRVSSINLSEIRRMFEIAGENAISLGLGEPDFKTPQNIIDAATQAMNEGFTHYTSNMGIIELREAIADKLEKENGISSSADSVIVTVGASEAVYVCMQALINPGDEVLIPDPGFLSYSACAKLADGVPVGIKIKEENDLRMTCDDVLESITPKTKAIILNSPSNPIGSVMKKKDVKGIAEIADDNDIYIISDEVYEKIIYDSKHYSAGQFSENAITINAFSKTYAMTGFRIGYISANDSIAEELLKVHQYIAACASSMAQKAALEALEGPQNSVKSMVSEFKKRRDLIIKRLSGMGIDCPVPEGAFYVFPKVDNPEKFVSDGLKKGVVMVNGKAFGEQGSDHVRLSYATAYDKLEEAMDRLESN</sequence>
<dbReference type="GO" id="GO:0004069">
    <property type="term" value="F:L-aspartate:2-oxoglutarate aminotransferase activity"/>
    <property type="evidence" value="ECO:0007669"/>
    <property type="project" value="UniProtKB-EC"/>
</dbReference>
<dbReference type="eggNOG" id="arCOG01130">
    <property type="taxonomic scope" value="Archaea"/>
</dbReference>
<dbReference type="InterPro" id="IPR004839">
    <property type="entry name" value="Aminotransferase_I/II_large"/>
</dbReference>
<comment type="subunit">
    <text evidence="3">Homodimer.</text>
</comment>
<keyword evidence="6" id="KW-0663">Pyridoxal phosphate</keyword>
<evidence type="ECO:0000256" key="1">
    <source>
        <dbReference type="ARBA" id="ARBA00001933"/>
    </source>
</evidence>
<dbReference type="PANTHER" id="PTHR46383">
    <property type="entry name" value="ASPARTATE AMINOTRANSFERASE"/>
    <property type="match status" value="1"/>
</dbReference>
<dbReference type="EC" id="2.6.1.1" evidence="8"/>
<dbReference type="EMBL" id="CP002551">
    <property type="protein sequence ID" value="ADZ08964.1"/>
    <property type="molecule type" value="Genomic_DNA"/>
</dbReference>
<accession>F0TAT8</accession>
<dbReference type="CDD" id="cd00609">
    <property type="entry name" value="AAT_like"/>
    <property type="match status" value="1"/>
</dbReference>
<keyword evidence="9" id="KW-1185">Reference proteome</keyword>
<dbReference type="STRING" id="877455.Metbo_0713"/>
<evidence type="ECO:0000256" key="4">
    <source>
        <dbReference type="ARBA" id="ARBA00022576"/>
    </source>
</evidence>
<comment type="similarity">
    <text evidence="2">Belongs to the class-I pyridoxal-phosphate-dependent aminotransferase family.</text>
</comment>
<dbReference type="FunFam" id="3.40.640.10:FF:000033">
    <property type="entry name" value="Aspartate aminotransferase"/>
    <property type="match status" value="1"/>
</dbReference>
<gene>
    <name evidence="8" type="ordered locus">Metbo_0713</name>
</gene>
<dbReference type="Gene3D" id="3.90.1150.10">
    <property type="entry name" value="Aspartate Aminotransferase, domain 1"/>
    <property type="match status" value="1"/>
</dbReference>
<dbReference type="InterPro" id="IPR015421">
    <property type="entry name" value="PyrdxlP-dep_Trfase_major"/>
</dbReference>
<dbReference type="InterPro" id="IPR015422">
    <property type="entry name" value="PyrdxlP-dep_Trfase_small"/>
</dbReference>
<name>F0TAT8_METLA</name>
<evidence type="ECO:0000256" key="6">
    <source>
        <dbReference type="ARBA" id="ARBA00022898"/>
    </source>
</evidence>
<evidence type="ECO:0000259" key="7">
    <source>
        <dbReference type="Pfam" id="PF00155"/>
    </source>
</evidence>
<evidence type="ECO:0000256" key="3">
    <source>
        <dbReference type="ARBA" id="ARBA00011738"/>
    </source>
</evidence>
<dbReference type="GO" id="GO:0030170">
    <property type="term" value="F:pyridoxal phosphate binding"/>
    <property type="evidence" value="ECO:0007669"/>
    <property type="project" value="InterPro"/>
</dbReference>
<reference evidence="9" key="1">
    <citation type="submission" date="2011-02" db="EMBL/GenBank/DDBJ databases">
        <title>Complete sequence of Methanobacterium sp. AL-21.</title>
        <authorList>
            <consortium name="US DOE Joint Genome Institute"/>
            <person name="Lucas S."/>
            <person name="Copeland A."/>
            <person name="Lapidus A."/>
            <person name="Cheng J.-F."/>
            <person name="Goodwin L."/>
            <person name="Pitluck S."/>
            <person name="Chertkov O."/>
            <person name="Detter J.C."/>
            <person name="Han C."/>
            <person name="Tapia R."/>
            <person name="Land M."/>
            <person name="Hauser L."/>
            <person name="Kyrpides N."/>
            <person name="Ivanova N."/>
            <person name="Mikhailova N."/>
            <person name="Pagani I."/>
            <person name="Cadillo-Quiroz H."/>
            <person name="Imachi H."/>
            <person name="Zinder S."/>
            <person name="Liu W."/>
            <person name="Woyke T."/>
        </authorList>
    </citation>
    <scope>NUCLEOTIDE SEQUENCE [LARGE SCALE GENOMIC DNA]</scope>
    <source>
        <strain evidence="9">AL-21</strain>
    </source>
</reference>
<feature type="domain" description="Aminotransferase class I/classII large" evidence="7">
    <location>
        <begin position="30"/>
        <end position="369"/>
    </location>
</feature>
<dbReference type="AlphaFoldDB" id="F0TAT8"/>
<evidence type="ECO:0000256" key="2">
    <source>
        <dbReference type="ARBA" id="ARBA00007441"/>
    </source>
</evidence>
<dbReference type="InterPro" id="IPR050596">
    <property type="entry name" value="AspAT/PAT-like"/>
</dbReference>
<proteinExistence type="inferred from homology"/>
<evidence type="ECO:0000313" key="9">
    <source>
        <dbReference type="Proteomes" id="UP000007490"/>
    </source>
</evidence>